<reference evidence="1 2" key="1">
    <citation type="submission" date="2015-07" db="EMBL/GenBank/DDBJ databases">
        <title>The draft genome sequence of Leadbetterella sp. JN14-9.</title>
        <authorList>
            <person name="Liu Y."/>
            <person name="Du J."/>
            <person name="Shao Z."/>
        </authorList>
    </citation>
    <scope>NUCLEOTIDE SEQUENCE [LARGE SCALE GENOMIC DNA]</scope>
    <source>
        <strain evidence="1 2">JN14-9</strain>
    </source>
</reference>
<comment type="caution">
    <text evidence="1">The sequence shown here is derived from an EMBL/GenBank/DDBJ whole genome shotgun (WGS) entry which is preliminary data.</text>
</comment>
<name>A0A0P7C3N6_9BACT</name>
<evidence type="ECO:0000313" key="2">
    <source>
        <dbReference type="Proteomes" id="UP000050454"/>
    </source>
</evidence>
<dbReference type="RefSeq" id="WP_055148033.1">
    <property type="nucleotide sequence ID" value="NZ_CAKZPM010000009.1"/>
</dbReference>
<protein>
    <submittedName>
        <fullName evidence="1">Uncharacterized protein</fullName>
    </submittedName>
</protein>
<sequence>MEKDNVFDLNPNDRFERSDRVKKQLVSEIDIIRDTMVMANMFMGEPFRIGMKLLEELQPSKPLTPNE</sequence>
<dbReference type="OrthoDB" id="964048at2"/>
<dbReference type="STRING" id="1605367.AFM12_10720"/>
<organism evidence="1 2">
    <name type="scientific">Jiulongibacter sediminis</name>
    <dbReference type="NCBI Taxonomy" id="1605367"/>
    <lineage>
        <taxon>Bacteria</taxon>
        <taxon>Pseudomonadati</taxon>
        <taxon>Bacteroidota</taxon>
        <taxon>Cytophagia</taxon>
        <taxon>Cytophagales</taxon>
        <taxon>Leadbetterellaceae</taxon>
        <taxon>Jiulongibacter</taxon>
    </lineage>
</organism>
<accession>A0A0P7C3N6</accession>
<gene>
    <name evidence="1" type="ORF">AFM12_10720</name>
</gene>
<evidence type="ECO:0000313" key="1">
    <source>
        <dbReference type="EMBL" id="KPM47742.1"/>
    </source>
</evidence>
<dbReference type="AlphaFoldDB" id="A0A0P7C3N6"/>
<proteinExistence type="predicted"/>
<keyword evidence="2" id="KW-1185">Reference proteome</keyword>
<dbReference type="EMBL" id="LGTQ01000009">
    <property type="protein sequence ID" value="KPM47742.1"/>
    <property type="molecule type" value="Genomic_DNA"/>
</dbReference>
<dbReference type="Proteomes" id="UP000050454">
    <property type="component" value="Unassembled WGS sequence"/>
</dbReference>